<dbReference type="Proteomes" id="UP001217485">
    <property type="component" value="Unassembled WGS sequence"/>
</dbReference>
<dbReference type="EMBL" id="JAQNDK010000001">
    <property type="protein sequence ID" value="MDC0676192.1"/>
    <property type="molecule type" value="Genomic_DNA"/>
</dbReference>
<dbReference type="InterPro" id="IPR051082">
    <property type="entry name" value="Pentapeptide-BTB/POZ_domain"/>
</dbReference>
<dbReference type="InterPro" id="IPR001646">
    <property type="entry name" value="5peptide_repeat"/>
</dbReference>
<name>A0ABT5BT96_9BACT</name>
<gene>
    <name evidence="1" type="ORF">POL72_00455</name>
</gene>
<dbReference type="PANTHER" id="PTHR14136">
    <property type="entry name" value="BTB_POZ DOMAIN-CONTAINING PROTEIN KCTD9"/>
    <property type="match status" value="1"/>
</dbReference>
<dbReference type="PANTHER" id="PTHR14136:SF17">
    <property type="entry name" value="BTB_POZ DOMAIN-CONTAINING PROTEIN KCTD9"/>
    <property type="match status" value="1"/>
</dbReference>
<reference evidence="1 2" key="1">
    <citation type="submission" date="2023-01" db="EMBL/GenBank/DDBJ databases">
        <title>Minimal conservation of predation-associated metabolite biosynthetic gene clusters underscores biosynthetic potential of Myxococcota including descriptions for ten novel species: Archangium lansinium sp. nov., Myxococcus landrumus sp. nov., Nannocystis bai.</title>
        <authorList>
            <person name="Ahearne A."/>
            <person name="Stevens C."/>
            <person name="Dowd S."/>
        </authorList>
    </citation>
    <scope>NUCLEOTIDE SEQUENCE [LARGE SCALE GENOMIC DNA]</scope>
    <source>
        <strain evidence="1 2">WIWO2</strain>
    </source>
</reference>
<sequence length="362" mass="37288">MPNVILVASATEILATEIEAGLSAFAHDVERIDAGRASLGELAAAFGGADAVVVVRPRSGAEIVAVGTAFGLGKRLVLLDAGPDLAAVPGAVHAPSIDAAVTSVRALEPMPLSRGQAGSSGDIDTPSWLRRVYPDGLSESDWTVEEQVRALASGGARFLVSAHRAGYFPLWPMDGVDLCGADLRRADFRELSFAGARLDAVDLSEGDLREASFRGASLVGAKLSRAHLRGADLREANLRSAVFHRAELVRARFSRADLQGADLSLADLSGADLSGADLRGASLKGACLAQIVALGANIEGCFLEGILLSDADLRGARLSGARLSRANLTRANLSGALVDGADFKGAHLASALGVAAPAARSR</sequence>
<comment type="caution">
    <text evidence="1">The sequence shown here is derived from an EMBL/GenBank/DDBJ whole genome shotgun (WGS) entry which is preliminary data.</text>
</comment>
<accession>A0ABT5BT96</accession>
<protein>
    <submittedName>
        <fullName evidence="1">Pentapeptide repeat-containing protein</fullName>
    </submittedName>
</protein>
<evidence type="ECO:0000313" key="2">
    <source>
        <dbReference type="Proteomes" id="UP001217485"/>
    </source>
</evidence>
<dbReference type="Gene3D" id="2.160.20.80">
    <property type="entry name" value="E3 ubiquitin-protein ligase SopA"/>
    <property type="match status" value="2"/>
</dbReference>
<dbReference type="SUPFAM" id="SSF141571">
    <property type="entry name" value="Pentapeptide repeat-like"/>
    <property type="match status" value="1"/>
</dbReference>
<keyword evidence="2" id="KW-1185">Reference proteome</keyword>
<evidence type="ECO:0000313" key="1">
    <source>
        <dbReference type="EMBL" id="MDC0676192.1"/>
    </source>
</evidence>
<dbReference type="RefSeq" id="WP_272092899.1">
    <property type="nucleotide sequence ID" value="NZ_JAQNDK010000001.1"/>
</dbReference>
<organism evidence="1 2">
    <name type="scientific">Sorangium atrum</name>
    <dbReference type="NCBI Taxonomy" id="2995308"/>
    <lineage>
        <taxon>Bacteria</taxon>
        <taxon>Pseudomonadati</taxon>
        <taxon>Myxococcota</taxon>
        <taxon>Polyangia</taxon>
        <taxon>Polyangiales</taxon>
        <taxon>Polyangiaceae</taxon>
        <taxon>Sorangium</taxon>
    </lineage>
</organism>
<proteinExistence type="predicted"/>
<dbReference type="Pfam" id="PF00805">
    <property type="entry name" value="Pentapeptide"/>
    <property type="match status" value="4"/>
</dbReference>